<dbReference type="InterPro" id="IPR036390">
    <property type="entry name" value="WH_DNA-bd_sf"/>
</dbReference>
<dbReference type="Proteomes" id="UP000017819">
    <property type="component" value="Unassembled WGS sequence"/>
</dbReference>
<dbReference type="CDD" id="cd04301">
    <property type="entry name" value="NAT_SF"/>
    <property type="match status" value="1"/>
</dbReference>
<dbReference type="GO" id="GO:0008080">
    <property type="term" value="F:N-acetyltransferase activity"/>
    <property type="evidence" value="ECO:0007669"/>
    <property type="project" value="InterPro"/>
</dbReference>
<dbReference type="PANTHER" id="PTHR13947:SF37">
    <property type="entry name" value="LD18367P"/>
    <property type="match status" value="1"/>
</dbReference>
<accession>V4RV53</accession>
<dbReference type="PROSITE" id="PS51186">
    <property type="entry name" value="GNAT"/>
    <property type="match status" value="1"/>
</dbReference>
<reference evidence="4 5" key="1">
    <citation type="journal article" date="2014" name="Genome Announc.">
        <title>Draft Genome Sequence of Lutibaculum baratangense Strain AMV1T, Isolated from a Mud Volcano in Andamans, India.</title>
        <authorList>
            <person name="Singh A."/>
            <person name="Sreenivas A."/>
            <person name="Sathyanarayana Reddy G."/>
            <person name="Pinnaka A.K."/>
            <person name="Shivaji S."/>
        </authorList>
    </citation>
    <scope>NUCLEOTIDE SEQUENCE [LARGE SCALE GENOMIC DNA]</scope>
    <source>
        <strain evidence="4 5">AMV1</strain>
    </source>
</reference>
<feature type="domain" description="N-acetyltransferase" evidence="3">
    <location>
        <begin position="147"/>
        <end position="300"/>
    </location>
</feature>
<dbReference type="Gene3D" id="3.40.630.30">
    <property type="match status" value="1"/>
</dbReference>
<keyword evidence="5" id="KW-1185">Reference proteome</keyword>
<dbReference type="eggNOG" id="COG1846">
    <property type="taxonomic scope" value="Bacteria"/>
</dbReference>
<dbReference type="Gene3D" id="1.10.10.10">
    <property type="entry name" value="Winged helix-like DNA-binding domain superfamily/Winged helix DNA-binding domain"/>
    <property type="match status" value="1"/>
</dbReference>
<organism evidence="4 5">
    <name type="scientific">Lutibaculum baratangense AMV1</name>
    <dbReference type="NCBI Taxonomy" id="631454"/>
    <lineage>
        <taxon>Bacteria</taxon>
        <taxon>Pseudomonadati</taxon>
        <taxon>Pseudomonadota</taxon>
        <taxon>Alphaproteobacteria</taxon>
        <taxon>Hyphomicrobiales</taxon>
        <taxon>Tepidamorphaceae</taxon>
        <taxon>Lutibaculum</taxon>
    </lineage>
</organism>
<gene>
    <name evidence="4" type="ORF">N177_0689</name>
</gene>
<comment type="caution">
    <text evidence="4">The sequence shown here is derived from an EMBL/GenBank/DDBJ whole genome shotgun (WGS) entry which is preliminary data.</text>
</comment>
<dbReference type="RefSeq" id="WP_023430838.1">
    <property type="nucleotide sequence ID" value="NZ_AWXZ01000013.1"/>
</dbReference>
<dbReference type="SUPFAM" id="SSF46785">
    <property type="entry name" value="Winged helix' DNA-binding domain"/>
    <property type="match status" value="1"/>
</dbReference>
<dbReference type="PROSITE" id="PS50995">
    <property type="entry name" value="HTH_MARR_2"/>
    <property type="match status" value="1"/>
</dbReference>
<dbReference type="STRING" id="631454.N177_0689"/>
<proteinExistence type="predicted"/>
<evidence type="ECO:0000259" key="3">
    <source>
        <dbReference type="PROSITE" id="PS51186"/>
    </source>
</evidence>
<dbReference type="InterPro" id="IPR000182">
    <property type="entry name" value="GNAT_dom"/>
</dbReference>
<dbReference type="Pfam" id="PF12802">
    <property type="entry name" value="MarR_2"/>
    <property type="match status" value="1"/>
</dbReference>
<keyword evidence="1" id="KW-0808">Transferase</keyword>
<sequence length="303" mass="34341">MHDETIEAVRSFSRFYTRKIEVLGDGILKSRFSLAQVRVLYEIAHGADVTAADLARTLATDPGQLSRMLRGLERQRLIRKEEAEGRRLHLRLTDAGVDEMAALEEASRDQLRRELSHLGPADERALREAMRRVERLMTPPSGRPRAIVLRPPRPGDLGWVVSRHGAIYAEEYGWDSSFEALVADIVAEFDKAHDPRRERVLIGEVDGEPAGSVFLVRQDEETAKLRLLFVESWARGTGLGRRLVETVIADARALGYRRIVLWTNDCLTAARSLYERLGFRMVASEPHHSFGHDLVGETWELEL</sequence>
<dbReference type="PANTHER" id="PTHR13947">
    <property type="entry name" value="GNAT FAMILY N-ACETYLTRANSFERASE"/>
    <property type="match status" value="1"/>
</dbReference>
<evidence type="ECO:0000259" key="2">
    <source>
        <dbReference type="PROSITE" id="PS50995"/>
    </source>
</evidence>
<dbReference type="InterPro" id="IPR036388">
    <property type="entry name" value="WH-like_DNA-bd_sf"/>
</dbReference>
<dbReference type="InterPro" id="IPR000835">
    <property type="entry name" value="HTH_MarR-typ"/>
</dbReference>
<dbReference type="eggNOG" id="COG0454">
    <property type="taxonomic scope" value="Bacteria"/>
</dbReference>
<protein>
    <submittedName>
        <fullName evidence="4">MarR-family protein transcriptional regulator</fullName>
    </submittedName>
</protein>
<feature type="domain" description="HTH marR-type" evidence="2">
    <location>
        <begin position="2"/>
        <end position="135"/>
    </location>
</feature>
<dbReference type="AlphaFoldDB" id="V4RV53"/>
<dbReference type="GO" id="GO:0003700">
    <property type="term" value="F:DNA-binding transcription factor activity"/>
    <property type="evidence" value="ECO:0007669"/>
    <property type="project" value="InterPro"/>
</dbReference>
<dbReference type="InterPro" id="IPR050769">
    <property type="entry name" value="NAT_camello-type"/>
</dbReference>
<evidence type="ECO:0000313" key="4">
    <source>
        <dbReference type="EMBL" id="ESR26905.1"/>
    </source>
</evidence>
<dbReference type="Pfam" id="PF00583">
    <property type="entry name" value="Acetyltransf_1"/>
    <property type="match status" value="1"/>
</dbReference>
<evidence type="ECO:0000256" key="1">
    <source>
        <dbReference type="ARBA" id="ARBA00022679"/>
    </source>
</evidence>
<dbReference type="InterPro" id="IPR016181">
    <property type="entry name" value="Acyl_CoA_acyltransferase"/>
</dbReference>
<dbReference type="OrthoDB" id="273614at2"/>
<dbReference type="EMBL" id="AWXZ01000013">
    <property type="protein sequence ID" value="ESR26905.1"/>
    <property type="molecule type" value="Genomic_DNA"/>
</dbReference>
<evidence type="ECO:0000313" key="5">
    <source>
        <dbReference type="Proteomes" id="UP000017819"/>
    </source>
</evidence>
<name>V4RV53_9HYPH</name>
<dbReference type="PATRIC" id="fig|631454.5.peg.679"/>
<dbReference type="SUPFAM" id="SSF55729">
    <property type="entry name" value="Acyl-CoA N-acyltransferases (Nat)"/>
    <property type="match status" value="1"/>
</dbReference>